<keyword evidence="7" id="KW-1185">Reference proteome</keyword>
<name>A0A4R6V0P2_9ACTN</name>
<dbReference type="GO" id="GO:0003677">
    <property type="term" value="F:DNA binding"/>
    <property type="evidence" value="ECO:0007669"/>
    <property type="project" value="UniProtKB-KW"/>
</dbReference>
<dbReference type="InterPro" id="IPR037171">
    <property type="entry name" value="NagB/RpiA_transferase-like"/>
</dbReference>
<keyword evidence="3" id="KW-0238">DNA-binding</keyword>
<organism evidence="6 7">
    <name type="scientific">Actinorugispora endophytica</name>
    <dbReference type="NCBI Taxonomy" id="1605990"/>
    <lineage>
        <taxon>Bacteria</taxon>
        <taxon>Bacillati</taxon>
        <taxon>Actinomycetota</taxon>
        <taxon>Actinomycetes</taxon>
        <taxon>Streptosporangiales</taxon>
        <taxon>Nocardiopsidaceae</taxon>
        <taxon>Actinorugispora</taxon>
    </lineage>
</organism>
<feature type="domain" description="Sugar-binding" evidence="5">
    <location>
        <begin position="62"/>
        <end position="313"/>
    </location>
</feature>
<dbReference type="AlphaFoldDB" id="A0A4R6V0P2"/>
<comment type="caution">
    <text evidence="6">The sequence shown here is derived from an EMBL/GenBank/DDBJ whole genome shotgun (WGS) entry which is preliminary data.</text>
</comment>
<dbReference type="Pfam" id="PF04198">
    <property type="entry name" value="Sugar-bind"/>
    <property type="match status" value="1"/>
</dbReference>
<dbReference type="Gene3D" id="3.40.50.1360">
    <property type="match status" value="1"/>
</dbReference>
<comment type="similarity">
    <text evidence="1">Belongs to the SorC transcriptional regulatory family.</text>
</comment>
<dbReference type="SUPFAM" id="SSF100950">
    <property type="entry name" value="NagB/RpiA/CoA transferase-like"/>
    <property type="match status" value="1"/>
</dbReference>
<evidence type="ECO:0000313" key="7">
    <source>
        <dbReference type="Proteomes" id="UP000295281"/>
    </source>
</evidence>
<dbReference type="Proteomes" id="UP000295281">
    <property type="component" value="Unassembled WGS sequence"/>
</dbReference>
<evidence type="ECO:0000313" key="6">
    <source>
        <dbReference type="EMBL" id="TDQ52185.1"/>
    </source>
</evidence>
<dbReference type="OrthoDB" id="186585at2"/>
<evidence type="ECO:0000259" key="5">
    <source>
        <dbReference type="Pfam" id="PF04198"/>
    </source>
</evidence>
<dbReference type="EMBL" id="SNYN01000007">
    <property type="protein sequence ID" value="TDQ52185.1"/>
    <property type="molecule type" value="Genomic_DNA"/>
</dbReference>
<dbReference type="PANTHER" id="PTHR34294">
    <property type="entry name" value="TRANSCRIPTIONAL REGULATOR-RELATED"/>
    <property type="match status" value="1"/>
</dbReference>
<keyword evidence="2" id="KW-0805">Transcription regulation</keyword>
<proteinExistence type="inferred from homology"/>
<evidence type="ECO:0000256" key="2">
    <source>
        <dbReference type="ARBA" id="ARBA00023015"/>
    </source>
</evidence>
<evidence type="ECO:0000256" key="4">
    <source>
        <dbReference type="ARBA" id="ARBA00023163"/>
    </source>
</evidence>
<reference evidence="6 7" key="1">
    <citation type="submission" date="2019-03" db="EMBL/GenBank/DDBJ databases">
        <title>Genomic Encyclopedia of Type Strains, Phase IV (KMG-IV): sequencing the most valuable type-strain genomes for metagenomic binning, comparative biology and taxonomic classification.</title>
        <authorList>
            <person name="Goeker M."/>
        </authorList>
    </citation>
    <scope>NUCLEOTIDE SEQUENCE [LARGE SCALE GENOMIC DNA]</scope>
    <source>
        <strain evidence="6 7">DSM 46770</strain>
    </source>
</reference>
<accession>A0A4R6V0P2</accession>
<protein>
    <submittedName>
        <fullName evidence="6">Deoxyribonucleoside regulator</fullName>
    </submittedName>
</protein>
<dbReference type="InterPro" id="IPR036388">
    <property type="entry name" value="WH-like_DNA-bd_sf"/>
</dbReference>
<sequence>MSDPDYESLLYQVASLYYEHDRTQEQIGSQLHFTRWKVGRMLVEAREAGIVRIEVLHPRARVRDLEKALRDRFGLRDAVVVAARSFPDEEELREHVAKAAAEYLSALRPAPRLLGVSWGRTLDLIARDLPHGWAQGVGVVQINGGISRSRRPSTAQDVASRIAHQGSGTVTLLPVPAIVDHETTRQILEGDSTVSRVLGQAADSDVLLFSPGGIGTDSVLVESGHIDAADVARLAEDGAVGDVVGRFIDGRGEVVDPELNGRTLGLPLDALRGAPVSIAVASGTAKHAVCGAVVASRLCNTLITDDRTASWLLDHDASEAR</sequence>
<dbReference type="InterPro" id="IPR007324">
    <property type="entry name" value="Sugar-bd_dom_put"/>
</dbReference>
<dbReference type="RefSeq" id="WP_133741541.1">
    <property type="nucleotide sequence ID" value="NZ_SNYN01000007.1"/>
</dbReference>
<dbReference type="InterPro" id="IPR051054">
    <property type="entry name" value="SorC_transcr_regulators"/>
</dbReference>
<dbReference type="PANTHER" id="PTHR34294:SF1">
    <property type="entry name" value="TRANSCRIPTIONAL REGULATOR LSRR"/>
    <property type="match status" value="1"/>
</dbReference>
<gene>
    <name evidence="6" type="ORF">EV190_10715</name>
</gene>
<dbReference type="GO" id="GO:0030246">
    <property type="term" value="F:carbohydrate binding"/>
    <property type="evidence" value="ECO:0007669"/>
    <property type="project" value="InterPro"/>
</dbReference>
<keyword evidence="4" id="KW-0804">Transcription</keyword>
<dbReference type="Gene3D" id="1.10.10.10">
    <property type="entry name" value="Winged helix-like DNA-binding domain superfamily/Winged helix DNA-binding domain"/>
    <property type="match status" value="1"/>
</dbReference>
<evidence type="ECO:0000256" key="1">
    <source>
        <dbReference type="ARBA" id="ARBA00010466"/>
    </source>
</evidence>
<evidence type="ECO:0000256" key="3">
    <source>
        <dbReference type="ARBA" id="ARBA00023125"/>
    </source>
</evidence>